<accession>A0ACC2PRS4</accession>
<evidence type="ECO:0000313" key="2">
    <source>
        <dbReference type="Proteomes" id="UP001239111"/>
    </source>
</evidence>
<dbReference type="EMBL" id="CM056741">
    <property type="protein sequence ID" value="KAJ8686102.1"/>
    <property type="molecule type" value="Genomic_DNA"/>
</dbReference>
<protein>
    <submittedName>
        <fullName evidence="1">Uncharacterized protein</fullName>
    </submittedName>
</protein>
<gene>
    <name evidence="1" type="ORF">QAD02_021896</name>
</gene>
<evidence type="ECO:0000313" key="1">
    <source>
        <dbReference type="EMBL" id="KAJ8686102.1"/>
    </source>
</evidence>
<dbReference type="Proteomes" id="UP001239111">
    <property type="component" value="Chromosome 1"/>
</dbReference>
<reference evidence="1" key="1">
    <citation type="submission" date="2023-04" db="EMBL/GenBank/DDBJ databases">
        <title>A chromosome-level genome assembly of the parasitoid wasp Eretmocerus hayati.</title>
        <authorList>
            <person name="Zhong Y."/>
            <person name="Liu S."/>
            <person name="Liu Y."/>
        </authorList>
    </citation>
    <scope>NUCLEOTIDE SEQUENCE</scope>
    <source>
        <strain evidence="1">ZJU_SS_LIU_2023</strain>
    </source>
</reference>
<name>A0ACC2PRS4_9HYME</name>
<organism evidence="1 2">
    <name type="scientific">Eretmocerus hayati</name>
    <dbReference type="NCBI Taxonomy" id="131215"/>
    <lineage>
        <taxon>Eukaryota</taxon>
        <taxon>Metazoa</taxon>
        <taxon>Ecdysozoa</taxon>
        <taxon>Arthropoda</taxon>
        <taxon>Hexapoda</taxon>
        <taxon>Insecta</taxon>
        <taxon>Pterygota</taxon>
        <taxon>Neoptera</taxon>
        <taxon>Endopterygota</taxon>
        <taxon>Hymenoptera</taxon>
        <taxon>Apocrita</taxon>
        <taxon>Proctotrupomorpha</taxon>
        <taxon>Chalcidoidea</taxon>
        <taxon>Aphelinidae</taxon>
        <taxon>Aphelininae</taxon>
        <taxon>Eretmocerus</taxon>
    </lineage>
</organism>
<sequence>MTSAMFNGKEDLETYLLYELCTYPASLFNENGMIDSKQSRFVDKFNHSNEVLNNAIFIIDAGFLLHKVVWESNQPVRDIVHKYVSYVKNDYMGQETFVIFDGYPDDCSDSTESYQRFHRQKTIGPEYQINLDTGIESKQEEFLSNEKNKKRLIRIISQALKENGVNSDTTEEDANILIIKTAMAVALSKPQNNAIVVGEDLDLLVIMNKLACTVCNRYFL</sequence>
<comment type="caution">
    <text evidence="1">The sequence shown here is derived from an EMBL/GenBank/DDBJ whole genome shotgun (WGS) entry which is preliminary data.</text>
</comment>
<proteinExistence type="predicted"/>
<keyword evidence="2" id="KW-1185">Reference proteome</keyword>